<dbReference type="OrthoDB" id="7181366at2"/>
<keyword evidence="2" id="KW-1185">Reference proteome</keyword>
<dbReference type="RefSeq" id="WP_143559561.1">
    <property type="nucleotide sequence ID" value="NZ_NBBI01000001.1"/>
</dbReference>
<sequence>MTHTTNVASAEREFAEDLKCLSAGELRKKYRGEASCHANMKRRAKQGLCEVDPAWDQFRGFLADMGPRLIPNGSIERIDNSNRRYGPALCRWATKAEQTRNRANTRWANYNGERVTVGELAERLGTPYSTLHSALERGQTAEEVARRLASKNAGSGLYTPPWADTTERQMAVQREYALWLKTVKRPDRRKLVSREVFSIIVAAKMFVSARRRLEQMGIHEIVPDEENDFNARAAKELRIVREALSWAQDAGRALAAADLRLAARLYPFNEADLVRRAEFYEWFTAPIDI</sequence>
<proteinExistence type="predicted"/>
<comment type="caution">
    <text evidence="1">The sequence shown here is derived from an EMBL/GenBank/DDBJ whole genome shotgun (WGS) entry which is preliminary data.</text>
</comment>
<name>A0A245ZV93_9SPHN</name>
<protein>
    <submittedName>
        <fullName evidence="1">Uncharacterized protein</fullName>
    </submittedName>
</protein>
<evidence type="ECO:0000313" key="2">
    <source>
        <dbReference type="Proteomes" id="UP000197290"/>
    </source>
</evidence>
<dbReference type="Proteomes" id="UP000197290">
    <property type="component" value="Unassembled WGS sequence"/>
</dbReference>
<gene>
    <name evidence="1" type="ORF">SPDO_05290</name>
</gene>
<dbReference type="EMBL" id="NBBI01000001">
    <property type="protein sequence ID" value="OWK33648.1"/>
    <property type="molecule type" value="Genomic_DNA"/>
</dbReference>
<dbReference type="AlphaFoldDB" id="A0A245ZV93"/>
<accession>A0A245ZV93</accession>
<organism evidence="1 2">
    <name type="scientific">Sphingomonas dokdonensis</name>
    <dbReference type="NCBI Taxonomy" id="344880"/>
    <lineage>
        <taxon>Bacteria</taxon>
        <taxon>Pseudomonadati</taxon>
        <taxon>Pseudomonadota</taxon>
        <taxon>Alphaproteobacteria</taxon>
        <taxon>Sphingomonadales</taxon>
        <taxon>Sphingomonadaceae</taxon>
        <taxon>Sphingomonas</taxon>
    </lineage>
</organism>
<reference evidence="1 2" key="1">
    <citation type="submission" date="2017-03" db="EMBL/GenBank/DDBJ databases">
        <title>Genome sequence of Sphingomonas dokdonensis DSM 21029.</title>
        <authorList>
            <person name="Poehlein A."/>
            <person name="Wuebbeler J.H."/>
            <person name="Steinbuechel A."/>
            <person name="Daniel R."/>
        </authorList>
    </citation>
    <scope>NUCLEOTIDE SEQUENCE [LARGE SCALE GENOMIC DNA]</scope>
    <source>
        <strain evidence="1 2">DSM 21029</strain>
    </source>
</reference>
<evidence type="ECO:0000313" key="1">
    <source>
        <dbReference type="EMBL" id="OWK33648.1"/>
    </source>
</evidence>